<sequence>MATKRNNDVPFTKQMRIATRDVHSLSDALINAKLAIACGNDEIWAQGLLVFYEVFKQLEQSMDRNPNFLLAQLDLPGIRRTELFEKDLAYYLGKDWKMSYTPRSSVKEYTNYLQHLEETDSLRLVAYVYHLYMGLLSGGQILRKKRVLASSLTFSSKLSYEGLAVTEITGATVAEMKRELADHMNTVAGQLTEQQKEALIAESRVVFEMNNRIIRSIEGTTTVMIRKVIKFSLGLILFATLAYYSKKFFHW</sequence>
<reference evidence="8" key="2">
    <citation type="journal article" date="2018" name="Biosci. Biotechnol. Biochem.">
        <title>Polysaccharide hydrolase of the hadal zone amphipods Hirondellea gigas.</title>
        <authorList>
            <person name="Kobayashi H."/>
            <person name="Nagahama T."/>
            <person name="Arai W."/>
            <person name="Sasagawa Y."/>
            <person name="Umeda M."/>
            <person name="Hayashi T."/>
            <person name="Nikaido I."/>
            <person name="Watanabe H."/>
            <person name="Oguri K."/>
            <person name="Kitazato H."/>
            <person name="Fujioka K."/>
            <person name="Kido Y."/>
            <person name="Takami H."/>
        </authorList>
    </citation>
    <scope>NUCLEOTIDE SEQUENCE</scope>
    <source>
        <tissue evidence="8">Whole body</tissue>
    </source>
</reference>
<name>A0A2P2I5Q5_9CRUS</name>
<evidence type="ECO:0000256" key="5">
    <source>
        <dbReference type="PIRSR" id="PIRSR000343-1"/>
    </source>
</evidence>
<dbReference type="EMBL" id="IACT01003840">
    <property type="protein sequence ID" value="LAC23062.1"/>
    <property type="molecule type" value="mRNA"/>
</dbReference>
<dbReference type="InterPro" id="IPR016053">
    <property type="entry name" value="Haem_Oase-like"/>
</dbReference>
<evidence type="ECO:0000313" key="8">
    <source>
        <dbReference type="EMBL" id="LAB69349.1"/>
    </source>
</evidence>
<dbReference type="SUPFAM" id="SSF48613">
    <property type="entry name" value="Heme oxygenase-like"/>
    <property type="match status" value="1"/>
</dbReference>
<accession>A0A2P2I5Q5</accession>
<protein>
    <recommendedName>
        <fullName evidence="4">Heme oxygenase</fullName>
        <ecNumber evidence="4">1.14.14.18</ecNumber>
    </recommendedName>
</protein>
<dbReference type="Pfam" id="PF01126">
    <property type="entry name" value="Heme_oxygenase"/>
    <property type="match status" value="1"/>
</dbReference>
<dbReference type="InterPro" id="IPR016084">
    <property type="entry name" value="Haem_Oase-like_multi-hlx"/>
</dbReference>
<comment type="catalytic activity">
    <reaction evidence="4">
        <text>heme b + 3 reduced [NADPH--hemoprotein reductase] + 3 O2 = biliverdin IXalpha + CO + Fe(2+) + 3 oxidized [NADPH--hemoprotein reductase] + 3 H2O + H(+)</text>
        <dbReference type="Rhea" id="RHEA:21764"/>
        <dbReference type="Rhea" id="RHEA-COMP:11964"/>
        <dbReference type="Rhea" id="RHEA-COMP:11965"/>
        <dbReference type="ChEBI" id="CHEBI:15377"/>
        <dbReference type="ChEBI" id="CHEBI:15378"/>
        <dbReference type="ChEBI" id="CHEBI:15379"/>
        <dbReference type="ChEBI" id="CHEBI:17245"/>
        <dbReference type="ChEBI" id="CHEBI:29033"/>
        <dbReference type="ChEBI" id="CHEBI:57618"/>
        <dbReference type="ChEBI" id="CHEBI:57991"/>
        <dbReference type="ChEBI" id="CHEBI:58210"/>
        <dbReference type="ChEBI" id="CHEBI:60344"/>
        <dbReference type="EC" id="1.14.14.18"/>
    </reaction>
</comment>
<feature type="transmembrane region" description="Helical" evidence="7">
    <location>
        <begin position="228"/>
        <end position="245"/>
    </location>
</feature>
<evidence type="ECO:0000313" key="9">
    <source>
        <dbReference type="EMBL" id="LAC23062.1"/>
    </source>
</evidence>
<dbReference type="InterPro" id="IPR002051">
    <property type="entry name" value="Haem_Oase"/>
</dbReference>
<keyword evidence="7" id="KW-0472">Membrane</keyword>
<proteinExistence type="evidence at transcript level"/>
<dbReference type="PANTHER" id="PTHR10720:SF0">
    <property type="entry name" value="HEME OXYGENASE"/>
    <property type="match status" value="1"/>
</dbReference>
<dbReference type="EMBL" id="IACF01003739">
    <property type="protein sequence ID" value="LAB69349.1"/>
    <property type="molecule type" value="mRNA"/>
</dbReference>
<keyword evidence="3 4" id="KW-0408">Iron</keyword>
<evidence type="ECO:0000256" key="2">
    <source>
        <dbReference type="ARBA" id="ARBA00022723"/>
    </source>
</evidence>
<dbReference type="CDD" id="cd19165">
    <property type="entry name" value="HemeO"/>
    <property type="match status" value="1"/>
</dbReference>
<evidence type="ECO:0000256" key="4">
    <source>
        <dbReference type="PIRNR" id="PIRNR000343"/>
    </source>
</evidence>
<evidence type="ECO:0000256" key="6">
    <source>
        <dbReference type="PIRSR" id="PIRSR000343-2"/>
    </source>
</evidence>
<dbReference type="PANTHER" id="PTHR10720">
    <property type="entry name" value="HEME OXYGENASE"/>
    <property type="match status" value="1"/>
</dbReference>
<keyword evidence="7" id="KW-0812">Transmembrane</keyword>
<evidence type="ECO:0000256" key="1">
    <source>
        <dbReference type="ARBA" id="ARBA00022617"/>
    </source>
</evidence>
<reference evidence="9" key="1">
    <citation type="submission" date="2017-11" db="EMBL/GenBank/DDBJ databases">
        <title>The sensing device of the deep-sea amphipod.</title>
        <authorList>
            <person name="Kobayashi H."/>
            <person name="Nagahama T."/>
            <person name="Arai W."/>
            <person name="Sasagawa Y."/>
            <person name="Umeda M."/>
            <person name="Hayashi T."/>
            <person name="Nikaido I."/>
            <person name="Watanabe H."/>
            <person name="Oguri K."/>
            <person name="Kitazato H."/>
            <person name="Fujioka K."/>
            <person name="Kido Y."/>
            <person name="Takami H."/>
        </authorList>
    </citation>
    <scope>NUCLEOTIDE SEQUENCE</scope>
    <source>
        <tissue evidence="9">Whole body</tissue>
    </source>
</reference>
<dbReference type="EC" id="1.14.14.18" evidence="4"/>
<comment type="similarity">
    <text evidence="4">Belongs to the heme oxygenase family.</text>
</comment>
<dbReference type="Gene3D" id="1.20.910.10">
    <property type="entry name" value="Heme oxygenase-like"/>
    <property type="match status" value="1"/>
</dbReference>
<dbReference type="AlphaFoldDB" id="A0A2P2I5Q5"/>
<dbReference type="GO" id="GO:0004392">
    <property type="term" value="F:heme oxygenase (decyclizing) activity"/>
    <property type="evidence" value="ECO:0007669"/>
    <property type="project" value="UniProtKB-UniRule"/>
</dbReference>
<keyword evidence="1 4" id="KW-0349">Heme</keyword>
<keyword evidence="7" id="KW-1133">Transmembrane helix</keyword>
<dbReference type="PIRSF" id="PIRSF000343">
    <property type="entry name" value="Haem_Oase"/>
    <property type="match status" value="1"/>
</dbReference>
<organism evidence="8">
    <name type="scientific">Hirondellea gigas</name>
    <dbReference type="NCBI Taxonomy" id="1518452"/>
    <lineage>
        <taxon>Eukaryota</taxon>
        <taxon>Metazoa</taxon>
        <taxon>Ecdysozoa</taxon>
        <taxon>Arthropoda</taxon>
        <taxon>Crustacea</taxon>
        <taxon>Multicrustacea</taxon>
        <taxon>Malacostraca</taxon>
        <taxon>Eumalacostraca</taxon>
        <taxon>Peracarida</taxon>
        <taxon>Amphipoda</taxon>
        <taxon>Amphilochidea</taxon>
        <taxon>Lysianassida</taxon>
        <taxon>Lysianassidira</taxon>
        <taxon>Lysianassoidea</taxon>
        <taxon>Lysianassidae</taxon>
        <taxon>Hirondellea</taxon>
    </lineage>
</organism>
<dbReference type="PRINTS" id="PR00088">
    <property type="entry name" value="HAEMOXYGNASE"/>
</dbReference>
<dbReference type="GO" id="GO:0046872">
    <property type="term" value="F:metal ion binding"/>
    <property type="evidence" value="ECO:0007669"/>
    <property type="project" value="UniProtKB-UniRule"/>
</dbReference>
<evidence type="ECO:0000256" key="3">
    <source>
        <dbReference type="ARBA" id="ARBA00023004"/>
    </source>
</evidence>
<feature type="binding site" evidence="5">
    <location>
        <position position="129"/>
    </location>
    <ligand>
        <name>heme b</name>
        <dbReference type="ChEBI" id="CHEBI:60344"/>
    </ligand>
</feature>
<keyword evidence="2 4" id="KW-0479">Metal-binding</keyword>
<evidence type="ECO:0000256" key="7">
    <source>
        <dbReference type="SAM" id="Phobius"/>
    </source>
</evidence>
<feature type="binding site" evidence="5">
    <location>
        <position position="16"/>
    </location>
    <ligand>
        <name>heme b</name>
        <dbReference type="ChEBI" id="CHEBI:60344"/>
    </ligand>
</feature>
<feature type="binding site" description="axial binding residue" evidence="6">
    <location>
        <position position="23"/>
    </location>
    <ligand>
        <name>heme b</name>
        <dbReference type="ChEBI" id="CHEBI:60344"/>
    </ligand>
    <ligandPart>
        <name>Fe</name>
        <dbReference type="ChEBI" id="CHEBI:18248"/>
    </ligandPart>
</feature>
<dbReference type="GO" id="GO:0006788">
    <property type="term" value="P:heme oxidation"/>
    <property type="evidence" value="ECO:0007669"/>
    <property type="project" value="UniProtKB-UniRule"/>
</dbReference>